<dbReference type="EMBL" id="KB445800">
    <property type="protein sequence ID" value="EMD35462.1"/>
    <property type="molecule type" value="Genomic_DNA"/>
</dbReference>
<keyword evidence="4" id="KW-1185">Reference proteome</keyword>
<feature type="transmembrane region" description="Helical" evidence="2">
    <location>
        <begin position="271"/>
        <end position="290"/>
    </location>
</feature>
<reference evidence="3 4" key="1">
    <citation type="journal article" date="2012" name="Proc. Natl. Acad. Sci. U.S.A.">
        <title>Comparative genomics of Ceriporiopsis subvermispora and Phanerochaete chrysosporium provide insight into selective ligninolysis.</title>
        <authorList>
            <person name="Fernandez-Fueyo E."/>
            <person name="Ruiz-Duenas F.J."/>
            <person name="Ferreira P."/>
            <person name="Floudas D."/>
            <person name="Hibbett D.S."/>
            <person name="Canessa P."/>
            <person name="Larrondo L.F."/>
            <person name="James T.Y."/>
            <person name="Seelenfreund D."/>
            <person name="Lobos S."/>
            <person name="Polanco R."/>
            <person name="Tello M."/>
            <person name="Honda Y."/>
            <person name="Watanabe T."/>
            <person name="Watanabe T."/>
            <person name="Ryu J.S."/>
            <person name="Kubicek C.P."/>
            <person name="Schmoll M."/>
            <person name="Gaskell J."/>
            <person name="Hammel K.E."/>
            <person name="St John F.J."/>
            <person name="Vanden Wymelenberg A."/>
            <person name="Sabat G."/>
            <person name="Splinter BonDurant S."/>
            <person name="Syed K."/>
            <person name="Yadav J.S."/>
            <person name="Doddapaneni H."/>
            <person name="Subramanian V."/>
            <person name="Lavin J.L."/>
            <person name="Oguiza J.A."/>
            <person name="Perez G."/>
            <person name="Pisabarro A.G."/>
            <person name="Ramirez L."/>
            <person name="Santoyo F."/>
            <person name="Master E."/>
            <person name="Coutinho P.M."/>
            <person name="Henrissat B."/>
            <person name="Lombard V."/>
            <person name="Magnuson J.K."/>
            <person name="Kuees U."/>
            <person name="Hori C."/>
            <person name="Igarashi K."/>
            <person name="Samejima M."/>
            <person name="Held B.W."/>
            <person name="Barry K.W."/>
            <person name="LaButti K.M."/>
            <person name="Lapidus A."/>
            <person name="Lindquist E.A."/>
            <person name="Lucas S.M."/>
            <person name="Riley R."/>
            <person name="Salamov A.A."/>
            <person name="Hoffmeister D."/>
            <person name="Schwenk D."/>
            <person name="Hadar Y."/>
            <person name="Yarden O."/>
            <person name="de Vries R.P."/>
            <person name="Wiebenga A."/>
            <person name="Stenlid J."/>
            <person name="Eastwood D."/>
            <person name="Grigoriev I.V."/>
            <person name="Berka R.M."/>
            <person name="Blanchette R.A."/>
            <person name="Kersten P."/>
            <person name="Martinez A.T."/>
            <person name="Vicuna R."/>
            <person name="Cullen D."/>
        </authorList>
    </citation>
    <scope>NUCLEOTIDE SEQUENCE [LARGE SCALE GENOMIC DNA]</scope>
    <source>
        <strain evidence="3 4">B</strain>
    </source>
</reference>
<dbReference type="HOGENOM" id="CLU_015091_2_0_1"/>
<dbReference type="STRING" id="914234.M2RAL4"/>
<feature type="transmembrane region" description="Helical" evidence="2">
    <location>
        <begin position="358"/>
        <end position="379"/>
    </location>
</feature>
<dbReference type="AlphaFoldDB" id="M2RAL4"/>
<accession>M2RAL4</accession>
<sequence length="445" mass="50771">MIDDIIHDRKIQLPENHELVLELEHNKDGTGNYWCYYFVNHERRCLFWLDEFDISNDLSEIKGVTSAAHVKHEIEAKYWAHWEMFPYGHEIPKTVFTELMGIILHGNIDRMTSTTSTVTYDSDELHRMLSLVKSAKELGATDHTAATIGRLMCLFAHHRFLNFHGQHGARLCRDQTIYGQPNFNRSLLMNLLSPLFFNAPSEHLRGLEQIWIDNVMVYSQWKHFIEKLKGEWTDFLLPATVLLNANVAFLAIPSVDPGNGAPEIPRNAAQITSYLSMIFSIGSMILSLLLTRQHRLKNRDSADEVVKYLTNKTHPTLGLETLAIMYSLPYAMLMWATVSFLVAFSFECFLKGDNVSTITTAIAWFAVMSLVGWCVFTAWEEHEETTLRIMWTRFMDAATHVRSRAGGEVAALSKWKAYFDRSPLSTVRGDSPSNRGATSPHLLPA</sequence>
<keyword evidence="2" id="KW-1133">Transmembrane helix</keyword>
<organism evidence="3 4">
    <name type="scientific">Ceriporiopsis subvermispora (strain B)</name>
    <name type="common">White-rot fungus</name>
    <name type="synonym">Gelatoporia subvermispora</name>
    <dbReference type="NCBI Taxonomy" id="914234"/>
    <lineage>
        <taxon>Eukaryota</taxon>
        <taxon>Fungi</taxon>
        <taxon>Dikarya</taxon>
        <taxon>Basidiomycota</taxon>
        <taxon>Agaricomycotina</taxon>
        <taxon>Agaricomycetes</taxon>
        <taxon>Polyporales</taxon>
        <taxon>Gelatoporiaceae</taxon>
        <taxon>Gelatoporia</taxon>
    </lineage>
</organism>
<dbReference type="Proteomes" id="UP000016930">
    <property type="component" value="Unassembled WGS sequence"/>
</dbReference>
<evidence type="ECO:0000256" key="1">
    <source>
        <dbReference type="SAM" id="MobiDB-lite"/>
    </source>
</evidence>
<proteinExistence type="predicted"/>
<protein>
    <submittedName>
        <fullName evidence="3">Uncharacterized protein</fullName>
    </submittedName>
</protein>
<name>M2RAL4_CERS8</name>
<feature type="region of interest" description="Disordered" evidence="1">
    <location>
        <begin position="424"/>
        <end position="445"/>
    </location>
</feature>
<feature type="transmembrane region" description="Helical" evidence="2">
    <location>
        <begin position="322"/>
        <end position="346"/>
    </location>
</feature>
<keyword evidence="2" id="KW-0472">Membrane</keyword>
<gene>
    <name evidence="3" type="ORF">CERSUDRAFT_157231</name>
</gene>
<evidence type="ECO:0000313" key="3">
    <source>
        <dbReference type="EMBL" id="EMD35462.1"/>
    </source>
</evidence>
<keyword evidence="2" id="KW-0812">Transmembrane</keyword>
<dbReference type="OrthoDB" id="2657661at2759"/>
<feature type="transmembrane region" description="Helical" evidence="2">
    <location>
        <begin position="232"/>
        <end position="251"/>
    </location>
</feature>
<evidence type="ECO:0000313" key="4">
    <source>
        <dbReference type="Proteomes" id="UP000016930"/>
    </source>
</evidence>
<evidence type="ECO:0000256" key="2">
    <source>
        <dbReference type="SAM" id="Phobius"/>
    </source>
</evidence>